<reference evidence="2 3" key="1">
    <citation type="submission" date="2023-09" db="EMBL/GenBank/DDBJ databases">
        <authorList>
            <person name="Wang M."/>
        </authorList>
    </citation>
    <scope>NUCLEOTIDE SEQUENCE [LARGE SCALE GENOMIC DNA]</scope>
    <source>
        <strain evidence="2">GT-2023</strain>
        <tissue evidence="2">Liver</tissue>
    </source>
</reference>
<comment type="caution">
    <text evidence="2">The sequence shown here is derived from an EMBL/GenBank/DDBJ whole genome shotgun (WGS) entry which is preliminary data.</text>
</comment>
<evidence type="ECO:0000313" key="3">
    <source>
        <dbReference type="Proteomes" id="UP001558613"/>
    </source>
</evidence>
<gene>
    <name evidence="2" type="ORF">QQF64_013113</name>
</gene>
<evidence type="ECO:0000313" key="2">
    <source>
        <dbReference type="EMBL" id="KAL1255052.1"/>
    </source>
</evidence>
<sequence>MFLKFAFYYQRFCLKRSRFLLIISNSLPPTVFLFSLPFFLFSVSIWPANHEVSGGCAVRGSGVVGSDRASVGRFRATVKT</sequence>
<keyword evidence="1" id="KW-1133">Transmembrane helix</keyword>
<keyword evidence="1" id="KW-0472">Membrane</keyword>
<dbReference type="EMBL" id="JAYMGO010000019">
    <property type="protein sequence ID" value="KAL1255052.1"/>
    <property type="molecule type" value="Genomic_DNA"/>
</dbReference>
<evidence type="ECO:0000256" key="1">
    <source>
        <dbReference type="SAM" id="Phobius"/>
    </source>
</evidence>
<organism evidence="2 3">
    <name type="scientific">Cirrhinus molitorella</name>
    <name type="common">mud carp</name>
    <dbReference type="NCBI Taxonomy" id="172907"/>
    <lineage>
        <taxon>Eukaryota</taxon>
        <taxon>Metazoa</taxon>
        <taxon>Chordata</taxon>
        <taxon>Craniata</taxon>
        <taxon>Vertebrata</taxon>
        <taxon>Euteleostomi</taxon>
        <taxon>Actinopterygii</taxon>
        <taxon>Neopterygii</taxon>
        <taxon>Teleostei</taxon>
        <taxon>Ostariophysi</taxon>
        <taxon>Cypriniformes</taxon>
        <taxon>Cyprinidae</taxon>
        <taxon>Labeoninae</taxon>
        <taxon>Labeonini</taxon>
        <taxon>Cirrhinus</taxon>
    </lineage>
</organism>
<proteinExistence type="predicted"/>
<feature type="transmembrane region" description="Helical" evidence="1">
    <location>
        <begin position="20"/>
        <end position="46"/>
    </location>
</feature>
<keyword evidence="3" id="KW-1185">Reference proteome</keyword>
<keyword evidence="1" id="KW-0812">Transmembrane</keyword>
<name>A0ABR3LQ86_9TELE</name>
<dbReference type="Proteomes" id="UP001558613">
    <property type="component" value="Unassembled WGS sequence"/>
</dbReference>
<accession>A0ABR3LQ86</accession>
<protein>
    <submittedName>
        <fullName evidence="2">Uncharacterized protein</fullName>
    </submittedName>
</protein>